<dbReference type="PROSITE" id="PS00857">
    <property type="entry name" value="PREPHENATE_DEHYDR_1"/>
    <property type="match status" value="1"/>
</dbReference>
<dbReference type="PANTHER" id="PTHR21022:SF29">
    <property type="entry name" value="AROGENATE DEHYDRATASE"/>
    <property type="match status" value="1"/>
</dbReference>
<feature type="domain" description="Prephenate dehydratase" evidence="13">
    <location>
        <begin position="98"/>
        <end position="273"/>
    </location>
</feature>
<keyword evidence="4 12" id="KW-0028">Amino-acid biosynthesis</keyword>
<name>A0A817AGX4_BRANA</name>
<evidence type="ECO:0000256" key="11">
    <source>
        <dbReference type="ARBA" id="ARBA00052579"/>
    </source>
</evidence>
<evidence type="ECO:0000256" key="8">
    <source>
        <dbReference type="ARBA" id="ARBA00023222"/>
    </source>
</evidence>
<dbReference type="EMBL" id="HG994362">
    <property type="protein sequence ID" value="CAF2259416.1"/>
    <property type="molecule type" value="Genomic_DNA"/>
</dbReference>
<evidence type="ECO:0000256" key="4">
    <source>
        <dbReference type="ARBA" id="ARBA00022605"/>
    </source>
</evidence>
<proteinExistence type="predicted"/>
<keyword evidence="9 12" id="KW-0456">Lyase</keyword>
<keyword evidence="3 12" id="KW-0150">Chloroplast</keyword>
<dbReference type="PROSITE" id="PS51171">
    <property type="entry name" value="PREPHENATE_DEHYDR_3"/>
    <property type="match status" value="1"/>
</dbReference>
<keyword evidence="6 12" id="KW-0809">Transit peptide</keyword>
<dbReference type="InterPro" id="IPR002912">
    <property type="entry name" value="ACT_dom"/>
</dbReference>
<dbReference type="AlphaFoldDB" id="A0A817AGX4"/>
<protein>
    <recommendedName>
        <fullName evidence="12">Arogenate dehydratase</fullName>
        <ecNumber evidence="12">4.2.1.91</ecNumber>
    </recommendedName>
</protein>
<dbReference type="UniPathway" id="UPA00121">
    <property type="reaction ID" value="UER00344"/>
</dbReference>
<dbReference type="PROSITE" id="PS00858">
    <property type="entry name" value="PREPHENATE_DEHYDR_2"/>
    <property type="match status" value="1"/>
</dbReference>
<dbReference type="PROSITE" id="PS51671">
    <property type="entry name" value="ACT"/>
    <property type="match status" value="1"/>
</dbReference>
<dbReference type="Pfam" id="PF00800">
    <property type="entry name" value="PDT"/>
    <property type="match status" value="1"/>
</dbReference>
<comment type="catalytic activity">
    <reaction evidence="10">
        <text>L-arogenate + H(+) = L-phenylalanine + CO2 + H2O</text>
        <dbReference type="Rhea" id="RHEA:12536"/>
        <dbReference type="ChEBI" id="CHEBI:15377"/>
        <dbReference type="ChEBI" id="CHEBI:15378"/>
        <dbReference type="ChEBI" id="CHEBI:16526"/>
        <dbReference type="ChEBI" id="CHEBI:58095"/>
        <dbReference type="ChEBI" id="CHEBI:58180"/>
        <dbReference type="EC" id="4.2.1.91"/>
    </reaction>
    <physiologicalReaction direction="left-to-right" evidence="10">
        <dbReference type="Rhea" id="RHEA:12537"/>
    </physiologicalReaction>
</comment>
<dbReference type="CDD" id="cd13631">
    <property type="entry name" value="PBP2_Ct-PDT_like"/>
    <property type="match status" value="1"/>
</dbReference>
<accession>A0A817AGX4</accession>
<dbReference type="PANTHER" id="PTHR21022">
    <property type="entry name" value="PREPHENATE DEHYDRATASE P PROTEIN"/>
    <property type="match status" value="1"/>
</dbReference>
<evidence type="ECO:0000256" key="5">
    <source>
        <dbReference type="ARBA" id="ARBA00022640"/>
    </source>
</evidence>
<organism evidence="15">
    <name type="scientific">Brassica napus</name>
    <name type="common">Rape</name>
    <dbReference type="NCBI Taxonomy" id="3708"/>
    <lineage>
        <taxon>Eukaryota</taxon>
        <taxon>Viridiplantae</taxon>
        <taxon>Streptophyta</taxon>
        <taxon>Embryophyta</taxon>
        <taxon>Tracheophyta</taxon>
        <taxon>Spermatophyta</taxon>
        <taxon>Magnoliopsida</taxon>
        <taxon>eudicotyledons</taxon>
        <taxon>Gunneridae</taxon>
        <taxon>Pentapetalae</taxon>
        <taxon>rosids</taxon>
        <taxon>malvids</taxon>
        <taxon>Brassicales</taxon>
        <taxon>Brassicaceae</taxon>
        <taxon>Brassiceae</taxon>
        <taxon>Brassica</taxon>
    </lineage>
</organism>
<evidence type="ECO:0000256" key="6">
    <source>
        <dbReference type="ARBA" id="ARBA00022946"/>
    </source>
</evidence>
<dbReference type="GO" id="GO:0047769">
    <property type="term" value="F:arogenate dehydratase activity"/>
    <property type="evidence" value="ECO:0007669"/>
    <property type="project" value="UniProtKB-UniRule"/>
</dbReference>
<evidence type="ECO:0000256" key="10">
    <source>
        <dbReference type="ARBA" id="ARBA00050723"/>
    </source>
</evidence>
<evidence type="ECO:0000256" key="2">
    <source>
        <dbReference type="ARBA" id="ARBA00004929"/>
    </source>
</evidence>
<evidence type="ECO:0000313" key="15">
    <source>
        <dbReference type="EMBL" id="CAF2259416.1"/>
    </source>
</evidence>
<dbReference type="GO" id="GO:0009570">
    <property type="term" value="C:chloroplast stroma"/>
    <property type="evidence" value="ECO:0007669"/>
    <property type="project" value="UniProtKB-SubCell"/>
</dbReference>
<dbReference type="EC" id="4.2.1.91" evidence="12"/>
<reference evidence="15" key="1">
    <citation type="submission" date="2021-01" db="EMBL/GenBank/DDBJ databases">
        <authorList>
            <consortium name="Genoscope - CEA"/>
            <person name="William W."/>
        </authorList>
    </citation>
    <scope>NUCLEOTIDE SEQUENCE</scope>
</reference>
<evidence type="ECO:0000259" key="13">
    <source>
        <dbReference type="PROSITE" id="PS51171"/>
    </source>
</evidence>
<gene>
    <name evidence="15" type="ORF">DARMORV10_A08P33230.1</name>
</gene>
<comment type="catalytic activity">
    <reaction evidence="11">
        <text>prephenate + H(+) = 3-phenylpyruvate + CO2 + H2O</text>
        <dbReference type="Rhea" id="RHEA:21648"/>
        <dbReference type="ChEBI" id="CHEBI:15377"/>
        <dbReference type="ChEBI" id="CHEBI:15378"/>
        <dbReference type="ChEBI" id="CHEBI:16526"/>
        <dbReference type="ChEBI" id="CHEBI:18005"/>
        <dbReference type="ChEBI" id="CHEBI:29934"/>
        <dbReference type="EC" id="4.2.1.51"/>
    </reaction>
    <physiologicalReaction direction="left-to-right" evidence="11">
        <dbReference type="Rhea" id="RHEA:21649"/>
    </physiologicalReaction>
</comment>
<dbReference type="GO" id="GO:0009094">
    <property type="term" value="P:L-phenylalanine biosynthetic process"/>
    <property type="evidence" value="ECO:0007669"/>
    <property type="project" value="UniProtKB-UniPathway"/>
</dbReference>
<dbReference type="FunFam" id="3.40.190.10:FF:000031">
    <property type="entry name" value="Arogenate dehydratase"/>
    <property type="match status" value="1"/>
</dbReference>
<keyword evidence="5 12" id="KW-0934">Plastid</keyword>
<evidence type="ECO:0000256" key="9">
    <source>
        <dbReference type="ARBA" id="ARBA00023239"/>
    </source>
</evidence>
<dbReference type="GO" id="GO:0004664">
    <property type="term" value="F:prephenate dehydratase activity"/>
    <property type="evidence" value="ECO:0007669"/>
    <property type="project" value="UniProtKB-EC"/>
</dbReference>
<dbReference type="Gene3D" id="3.40.190.10">
    <property type="entry name" value="Periplasmic binding protein-like II"/>
    <property type="match status" value="2"/>
</dbReference>
<evidence type="ECO:0000256" key="1">
    <source>
        <dbReference type="ARBA" id="ARBA00004470"/>
    </source>
</evidence>
<dbReference type="Gene3D" id="3.30.70.260">
    <property type="match status" value="1"/>
</dbReference>
<evidence type="ECO:0000256" key="7">
    <source>
        <dbReference type="ARBA" id="ARBA00023141"/>
    </source>
</evidence>
<comment type="function">
    <text evidence="12">Converts the prephenate produced from the shikimate-chorismate pathway into phenylalanine.</text>
</comment>
<keyword evidence="8 12" id="KW-0584">Phenylalanine biosynthesis</keyword>
<dbReference type="SUPFAM" id="SSF55021">
    <property type="entry name" value="ACT-like"/>
    <property type="match status" value="1"/>
</dbReference>
<dbReference type="FunFam" id="3.40.190.10:FF:000028">
    <property type="entry name" value="Arogenate dehydratase"/>
    <property type="match status" value="1"/>
</dbReference>
<evidence type="ECO:0000256" key="12">
    <source>
        <dbReference type="RuleBase" id="RU363004"/>
    </source>
</evidence>
<dbReference type="SUPFAM" id="SSF53850">
    <property type="entry name" value="Periplasmic binding protein-like II"/>
    <property type="match status" value="1"/>
</dbReference>
<dbReference type="InterPro" id="IPR018528">
    <property type="entry name" value="Preph_deHydtase_CS"/>
</dbReference>
<dbReference type="InterPro" id="IPR001086">
    <property type="entry name" value="Preph_deHydtase"/>
</dbReference>
<comment type="subcellular location">
    <subcellularLocation>
        <location evidence="1 12">Plastid</location>
        <location evidence="1 12">Chloroplast stroma</location>
    </subcellularLocation>
</comment>
<keyword evidence="7 12" id="KW-0057">Aromatic amino acid biosynthesis</keyword>
<feature type="domain" description="ACT" evidence="14">
    <location>
        <begin position="310"/>
        <end position="401"/>
    </location>
</feature>
<sequence>MALRCFPIWVCPQTPHRYPLVGRRVSLWECSSSSSGASQRAVTAVEGDGPELKKKASDEMGLVREAKPVAFHRDLSMLPKPLSASSLYSSAGDDSKVRISFQGIPGAYSETAALEAYPNCETVPCEHFETAFQAVELWLVDKAVLPIENSVGGSIHRNYDLLLRHRLHIVQEVHLPVNHCLLGVPGVTKEEIKRVLSHPQALDQCVNSLNDLGIQRISAKDTATAAQTVASSGKKDVGAIASVRAANLYGLDILAENIQDDANNVTRFLILSREPMIPRTDRPYKVFKHQLKLISPRLLVVMLLFLCQTSIVFSLEEGPGVLFKALAVFALRSINLSKIESRPQRRRPLRVVDGSNNGSAKSFDYLFYIDFEASMAEIRAQHALGHLQEFTSFIRVLGCYPMDLVR</sequence>
<comment type="pathway">
    <text evidence="2 12">Amino-acid biosynthesis; L-phenylalanine biosynthesis; L-phenylalanine from L-arogenate: step 1/1.</text>
</comment>
<dbReference type="CDD" id="cd04905">
    <property type="entry name" value="ACT_CM-PDT"/>
    <property type="match status" value="1"/>
</dbReference>
<evidence type="ECO:0000256" key="3">
    <source>
        <dbReference type="ARBA" id="ARBA00022528"/>
    </source>
</evidence>
<dbReference type="FunFam" id="3.30.70.260:FF:000028">
    <property type="entry name" value="Arogenate dehydratase"/>
    <property type="match status" value="1"/>
</dbReference>
<evidence type="ECO:0000259" key="14">
    <source>
        <dbReference type="PROSITE" id="PS51671"/>
    </source>
</evidence>
<dbReference type="InterPro" id="IPR045865">
    <property type="entry name" value="ACT-like_dom_sf"/>
</dbReference>
<dbReference type="Proteomes" id="UP001295469">
    <property type="component" value="Chromosome A08"/>
</dbReference>